<dbReference type="PANTHER" id="PTHR11439:SF486">
    <property type="entry name" value="RLK (RECEPTOR-LIKE KINASE) PROTEIN, PUTATIVE-RELATED"/>
    <property type="match status" value="1"/>
</dbReference>
<dbReference type="OrthoDB" id="1712839at2759"/>
<protein>
    <submittedName>
        <fullName evidence="2">Secreted RxLR effector protein 161-like</fullName>
    </submittedName>
</protein>
<reference evidence="2" key="2">
    <citation type="submission" date="2025-08" db="UniProtKB">
        <authorList>
            <consortium name="RefSeq"/>
        </authorList>
    </citation>
    <scope>IDENTIFICATION</scope>
    <source>
        <tissue evidence="2">Leaf</tissue>
    </source>
</reference>
<gene>
    <name evidence="2" type="primary">LOC130509780</name>
</gene>
<dbReference type="AlphaFoldDB" id="A0A9W3DET3"/>
<proteinExistence type="predicted"/>
<dbReference type="GeneID" id="130509780"/>
<evidence type="ECO:0000313" key="2">
    <source>
        <dbReference type="RefSeq" id="XP_056861953.1"/>
    </source>
</evidence>
<name>A0A9W3DET3_RAPSA</name>
<accession>A0A9W3DET3</accession>
<organism evidence="1 2">
    <name type="scientific">Raphanus sativus</name>
    <name type="common">Radish</name>
    <name type="synonym">Raphanus raphanistrum var. sativus</name>
    <dbReference type="NCBI Taxonomy" id="3726"/>
    <lineage>
        <taxon>Eukaryota</taxon>
        <taxon>Viridiplantae</taxon>
        <taxon>Streptophyta</taxon>
        <taxon>Embryophyta</taxon>
        <taxon>Tracheophyta</taxon>
        <taxon>Spermatophyta</taxon>
        <taxon>Magnoliopsida</taxon>
        <taxon>eudicotyledons</taxon>
        <taxon>Gunneridae</taxon>
        <taxon>Pentapetalae</taxon>
        <taxon>rosids</taxon>
        <taxon>malvids</taxon>
        <taxon>Brassicales</taxon>
        <taxon>Brassicaceae</taxon>
        <taxon>Brassiceae</taxon>
        <taxon>Raphanus</taxon>
    </lineage>
</organism>
<dbReference type="CDD" id="cd09272">
    <property type="entry name" value="RNase_HI_RT_Ty1"/>
    <property type="match status" value="1"/>
</dbReference>
<dbReference type="KEGG" id="rsz:130509780"/>
<dbReference type="RefSeq" id="XP_056861953.1">
    <property type="nucleotide sequence ID" value="XM_057005973.1"/>
</dbReference>
<keyword evidence="1" id="KW-1185">Reference proteome</keyword>
<dbReference type="PANTHER" id="PTHR11439">
    <property type="entry name" value="GAG-POL-RELATED RETROTRANSPOSON"/>
    <property type="match status" value="1"/>
</dbReference>
<dbReference type="Proteomes" id="UP000504610">
    <property type="component" value="Chromosome 3"/>
</dbReference>
<reference evidence="1" key="1">
    <citation type="journal article" date="2019" name="Database">
        <title>The radish genome database (RadishGD): an integrated information resource for radish genomics.</title>
        <authorList>
            <person name="Yu H.J."/>
            <person name="Baek S."/>
            <person name="Lee Y.J."/>
            <person name="Cho A."/>
            <person name="Mun J.H."/>
        </authorList>
    </citation>
    <scope>NUCLEOTIDE SEQUENCE [LARGE SCALE GENOMIC DNA]</scope>
    <source>
        <strain evidence="1">cv. WK10039</strain>
    </source>
</reference>
<evidence type="ECO:0000313" key="1">
    <source>
        <dbReference type="Proteomes" id="UP000504610"/>
    </source>
</evidence>
<sequence>MDTSHPLNSLMVVRSLGPDTDPFGPKRDDEEILGPEVPYLSAIGALMYLAGHTRPDISFAVNLLSRFSSCPTQRHWNGIKYVLRYLQGTKDLGLMFTNQSKEGLVGFADAGYLSDPHFGRSQTGYVFTHGGTAISWRSMKQIMAATSSNHAEILAIHEASRESVWLRSMTQHISTTCGITKGKDPPTILYEDNTACIAHLKDGYIKGDRTKHILPKFFFTHELQTAGEVQVLQVSSSENSADLFTKSLATSVFKKLVHQIGMRRLKDLR</sequence>